<dbReference type="AlphaFoldDB" id="A0A852ZYD2"/>
<comment type="caution">
    <text evidence="1">The sequence shown here is derived from an EMBL/GenBank/DDBJ whole genome shotgun (WGS) entry which is preliminary data.</text>
</comment>
<dbReference type="Pfam" id="PF11528">
    <property type="entry name" value="DUF3224"/>
    <property type="match status" value="1"/>
</dbReference>
<reference evidence="1 2" key="1">
    <citation type="submission" date="2020-07" db="EMBL/GenBank/DDBJ databases">
        <title>Sequencing the genomes of 1000 actinobacteria strains.</title>
        <authorList>
            <person name="Klenk H.-P."/>
        </authorList>
    </citation>
    <scope>NUCLEOTIDE SEQUENCE [LARGE SCALE GENOMIC DNA]</scope>
    <source>
        <strain evidence="1 2">DSM 42178</strain>
    </source>
</reference>
<evidence type="ECO:0000313" key="1">
    <source>
        <dbReference type="EMBL" id="NYI06817.1"/>
    </source>
</evidence>
<keyword evidence="2" id="KW-1185">Reference proteome</keyword>
<proteinExistence type="predicted"/>
<dbReference type="Proteomes" id="UP000567795">
    <property type="component" value="Unassembled WGS sequence"/>
</dbReference>
<evidence type="ECO:0008006" key="3">
    <source>
        <dbReference type="Google" id="ProtNLM"/>
    </source>
</evidence>
<evidence type="ECO:0000313" key="2">
    <source>
        <dbReference type="Proteomes" id="UP000567795"/>
    </source>
</evidence>
<dbReference type="RefSeq" id="WP_218904079.1">
    <property type="nucleotide sequence ID" value="NZ_JACBZD010000001.1"/>
</dbReference>
<organism evidence="1 2">
    <name type="scientific">Allostreptomyces psammosilenae</name>
    <dbReference type="NCBI Taxonomy" id="1892865"/>
    <lineage>
        <taxon>Bacteria</taxon>
        <taxon>Bacillati</taxon>
        <taxon>Actinomycetota</taxon>
        <taxon>Actinomycetes</taxon>
        <taxon>Kitasatosporales</taxon>
        <taxon>Streptomycetaceae</taxon>
        <taxon>Allostreptomyces</taxon>
    </lineage>
</organism>
<name>A0A852ZYD2_9ACTN</name>
<dbReference type="Gene3D" id="2.40.350.10">
    <property type="entry name" value="SO1590-like"/>
    <property type="match status" value="1"/>
</dbReference>
<dbReference type="InterPro" id="IPR023159">
    <property type="entry name" value="SO1590-like_sf"/>
</dbReference>
<protein>
    <recommendedName>
        <fullName evidence="3">DUF3224 domain-containing protein</fullName>
    </recommendedName>
</protein>
<sequence length="144" mass="15119">MSNTVTQTATTTHGSFTFADWDEQPVTEVEGGPKVARATVTNTYTGRIEGVGKAIYVMVYVTEGVGRYTGWEQITGTLDGRSGSFVLRQEGEFEGETVNCRWSIVPGSGTGELAEAEAEGGFVSTGGAPATPYTIEPVFPGAPA</sequence>
<accession>A0A852ZYD2</accession>
<dbReference type="EMBL" id="JACBZD010000001">
    <property type="protein sequence ID" value="NYI06817.1"/>
    <property type="molecule type" value="Genomic_DNA"/>
</dbReference>
<gene>
    <name evidence="1" type="ORF">FHU37_003760</name>
</gene>
<dbReference type="SUPFAM" id="SSF159238">
    <property type="entry name" value="SO1590-like"/>
    <property type="match status" value="1"/>
</dbReference>
<dbReference type="InterPro" id="IPR021607">
    <property type="entry name" value="DUF3224"/>
</dbReference>